<feature type="compositionally biased region" description="Polar residues" evidence="1">
    <location>
        <begin position="78"/>
        <end position="99"/>
    </location>
</feature>
<reference evidence="2" key="1">
    <citation type="journal article" date="2023" name="Plant J.">
        <title>Genome sequences and population genomics provide insights into the demographic history, inbreeding, and mutation load of two 'living fossil' tree species of Dipteronia.</title>
        <authorList>
            <person name="Feng Y."/>
            <person name="Comes H.P."/>
            <person name="Chen J."/>
            <person name="Zhu S."/>
            <person name="Lu R."/>
            <person name="Zhang X."/>
            <person name="Li P."/>
            <person name="Qiu J."/>
            <person name="Olsen K.M."/>
            <person name="Qiu Y."/>
        </authorList>
    </citation>
    <scope>NUCLEOTIDE SEQUENCE</scope>
    <source>
        <strain evidence="2">KIB01</strain>
    </source>
</reference>
<protein>
    <submittedName>
        <fullName evidence="2">Uncharacterized protein</fullName>
    </submittedName>
</protein>
<comment type="caution">
    <text evidence="2">The sequence shown here is derived from an EMBL/GenBank/DDBJ whole genome shotgun (WGS) entry which is preliminary data.</text>
</comment>
<dbReference type="AlphaFoldDB" id="A0AAD9TV33"/>
<organism evidence="2 3">
    <name type="scientific">Dipteronia dyeriana</name>
    <dbReference type="NCBI Taxonomy" id="168575"/>
    <lineage>
        <taxon>Eukaryota</taxon>
        <taxon>Viridiplantae</taxon>
        <taxon>Streptophyta</taxon>
        <taxon>Embryophyta</taxon>
        <taxon>Tracheophyta</taxon>
        <taxon>Spermatophyta</taxon>
        <taxon>Magnoliopsida</taxon>
        <taxon>eudicotyledons</taxon>
        <taxon>Gunneridae</taxon>
        <taxon>Pentapetalae</taxon>
        <taxon>rosids</taxon>
        <taxon>malvids</taxon>
        <taxon>Sapindales</taxon>
        <taxon>Sapindaceae</taxon>
        <taxon>Hippocastanoideae</taxon>
        <taxon>Acereae</taxon>
        <taxon>Dipteronia</taxon>
    </lineage>
</organism>
<evidence type="ECO:0000256" key="1">
    <source>
        <dbReference type="SAM" id="MobiDB-lite"/>
    </source>
</evidence>
<sequence length="156" mass="17145">MYDLSHALLIFIRKEIVPTIAEEEASYSTGLNDGGSLYIEKDRVHLPSVPDQTTTGGSHGDCSEEEGGGGRRSDTEASDPSCSSFNAMNADGSESSPWQVSHRRVWFTNPEPGASRGDSCAGVRRDVEAAGEHQFNELREALRKSKDNQQLQHWSY</sequence>
<evidence type="ECO:0000313" key="3">
    <source>
        <dbReference type="Proteomes" id="UP001280121"/>
    </source>
</evidence>
<gene>
    <name evidence="2" type="ORF">Ddye_024067</name>
</gene>
<dbReference type="EMBL" id="JANJYI010000007">
    <property type="protein sequence ID" value="KAK2642304.1"/>
    <property type="molecule type" value="Genomic_DNA"/>
</dbReference>
<proteinExistence type="predicted"/>
<evidence type="ECO:0000313" key="2">
    <source>
        <dbReference type="EMBL" id="KAK2642304.1"/>
    </source>
</evidence>
<keyword evidence="3" id="KW-1185">Reference proteome</keyword>
<feature type="region of interest" description="Disordered" evidence="1">
    <location>
        <begin position="47"/>
        <end position="102"/>
    </location>
</feature>
<dbReference type="Proteomes" id="UP001280121">
    <property type="component" value="Unassembled WGS sequence"/>
</dbReference>
<accession>A0AAD9TV33</accession>
<name>A0AAD9TV33_9ROSI</name>